<dbReference type="RefSeq" id="WP_085097843.1">
    <property type="nucleotide sequence ID" value="NZ_AP022603.1"/>
</dbReference>
<sequence length="112" mass="12041">MEFLIILLLVGAIALIVVPLVRKSGPRGADDTARGELLLTGVSPRPDATGEQYVTVTGVIKGPTVAEHVIYQQLAVDVDAWPTIGQLIPVDYSIKNPDNWRFAAEPVEPPQA</sequence>
<dbReference type="EMBL" id="LQOJ01000047">
    <property type="protein sequence ID" value="ORV01188.1"/>
    <property type="molecule type" value="Genomic_DNA"/>
</dbReference>
<protein>
    <submittedName>
        <fullName evidence="1">Uncharacterized protein</fullName>
    </submittedName>
</protein>
<keyword evidence="2" id="KW-1185">Reference proteome</keyword>
<dbReference type="Proteomes" id="UP000193484">
    <property type="component" value="Unassembled WGS sequence"/>
</dbReference>
<dbReference type="AlphaFoldDB" id="A0A1X1R8B7"/>
<dbReference type="STRING" id="1793.AWC04_14480"/>
<proteinExistence type="predicted"/>
<organism evidence="1 2">
    <name type="scientific">Mycolicibacterium fallax</name>
    <name type="common">Mycobacterium fallax</name>
    <dbReference type="NCBI Taxonomy" id="1793"/>
    <lineage>
        <taxon>Bacteria</taxon>
        <taxon>Bacillati</taxon>
        <taxon>Actinomycetota</taxon>
        <taxon>Actinomycetes</taxon>
        <taxon>Mycobacteriales</taxon>
        <taxon>Mycobacteriaceae</taxon>
        <taxon>Mycolicibacterium</taxon>
    </lineage>
</organism>
<name>A0A1X1R8B7_MYCFA</name>
<evidence type="ECO:0000313" key="2">
    <source>
        <dbReference type="Proteomes" id="UP000193484"/>
    </source>
</evidence>
<dbReference type="OrthoDB" id="4380191at2"/>
<reference evidence="1 2" key="1">
    <citation type="submission" date="2016-01" db="EMBL/GenBank/DDBJ databases">
        <title>The new phylogeny of the genus Mycobacterium.</title>
        <authorList>
            <person name="Tarcisio F."/>
            <person name="Conor M."/>
            <person name="Antonella G."/>
            <person name="Elisabetta G."/>
            <person name="Giulia F.S."/>
            <person name="Sara T."/>
            <person name="Anna F."/>
            <person name="Clotilde B."/>
            <person name="Roberto B."/>
            <person name="Veronica D.S."/>
            <person name="Fabio R."/>
            <person name="Monica P."/>
            <person name="Olivier J."/>
            <person name="Enrico T."/>
            <person name="Nicola S."/>
        </authorList>
    </citation>
    <scope>NUCLEOTIDE SEQUENCE [LARGE SCALE GENOMIC DNA]</scope>
    <source>
        <strain evidence="1 2">DSM 44179</strain>
    </source>
</reference>
<comment type="caution">
    <text evidence="1">The sequence shown here is derived from an EMBL/GenBank/DDBJ whole genome shotgun (WGS) entry which is preliminary data.</text>
</comment>
<accession>A0A1X1R8B7</accession>
<gene>
    <name evidence="1" type="ORF">AWC04_14480</name>
</gene>
<evidence type="ECO:0000313" key="1">
    <source>
        <dbReference type="EMBL" id="ORV01188.1"/>
    </source>
</evidence>